<keyword evidence="1" id="KW-1133">Transmembrane helix</keyword>
<sequence>MAKKSKIQSIIDKFSKYRMSDSSLISAEEAYLSLIDLSKSINSINNDSFLSFIIIQIGRRLFGMKDLDITTCDYNRISENDLIILRGFLFTIMFGIVEFTSKFSILKSPQQGKHRNIIEEMLENNPKDLEEWLKTHPVPKEFIN</sequence>
<name>A0A6H1ZB40_9ZZZZ</name>
<keyword evidence="1" id="KW-0472">Membrane</keyword>
<accession>A0A6H1ZB40</accession>
<dbReference type="EMBL" id="MT143986">
    <property type="protein sequence ID" value="QJA45126.1"/>
    <property type="molecule type" value="Genomic_DNA"/>
</dbReference>
<evidence type="ECO:0000313" key="2">
    <source>
        <dbReference type="EMBL" id="QJA45126.1"/>
    </source>
</evidence>
<feature type="transmembrane region" description="Helical" evidence="1">
    <location>
        <begin position="83"/>
        <end position="105"/>
    </location>
</feature>
<gene>
    <name evidence="2" type="ORF">TM448A00186_0038</name>
</gene>
<reference evidence="2" key="1">
    <citation type="submission" date="2020-03" db="EMBL/GenBank/DDBJ databases">
        <title>The deep terrestrial virosphere.</title>
        <authorList>
            <person name="Holmfeldt K."/>
            <person name="Nilsson E."/>
            <person name="Simone D."/>
            <person name="Lopez-Fernandez M."/>
            <person name="Wu X."/>
            <person name="de Brujin I."/>
            <person name="Lundin D."/>
            <person name="Andersson A."/>
            <person name="Bertilsson S."/>
            <person name="Dopson M."/>
        </authorList>
    </citation>
    <scope>NUCLEOTIDE SEQUENCE</scope>
    <source>
        <strain evidence="2">TM448A00186</strain>
    </source>
</reference>
<keyword evidence="1" id="KW-0812">Transmembrane</keyword>
<organism evidence="2">
    <name type="scientific">viral metagenome</name>
    <dbReference type="NCBI Taxonomy" id="1070528"/>
    <lineage>
        <taxon>unclassified sequences</taxon>
        <taxon>metagenomes</taxon>
        <taxon>organismal metagenomes</taxon>
    </lineage>
</organism>
<dbReference type="AlphaFoldDB" id="A0A6H1ZB40"/>
<proteinExistence type="predicted"/>
<evidence type="ECO:0000256" key="1">
    <source>
        <dbReference type="SAM" id="Phobius"/>
    </source>
</evidence>
<protein>
    <submittedName>
        <fullName evidence="2">Uncharacterized protein</fullName>
    </submittedName>
</protein>